<evidence type="ECO:0000256" key="3">
    <source>
        <dbReference type="ARBA" id="ARBA00023274"/>
    </source>
</evidence>
<evidence type="ECO:0000256" key="2">
    <source>
        <dbReference type="ARBA" id="ARBA00022980"/>
    </source>
</evidence>
<comment type="caution">
    <text evidence="6">The sequence shown here is derived from an EMBL/GenBank/DDBJ whole genome shotgun (WGS) entry which is preliminary data.</text>
</comment>
<keyword evidence="2 5" id="KW-0689">Ribosomal protein</keyword>
<reference evidence="6" key="2">
    <citation type="journal article" date="2021" name="PeerJ">
        <title>Extensive microbial diversity within the chicken gut microbiome revealed by metagenomics and culture.</title>
        <authorList>
            <person name="Gilroy R."/>
            <person name="Ravi A."/>
            <person name="Getino M."/>
            <person name="Pursley I."/>
            <person name="Horton D.L."/>
            <person name="Alikhan N.F."/>
            <person name="Baker D."/>
            <person name="Gharbi K."/>
            <person name="Hall N."/>
            <person name="Watson M."/>
            <person name="Adriaenssens E.M."/>
            <person name="Foster-Nyarko E."/>
            <person name="Jarju S."/>
            <person name="Secka A."/>
            <person name="Antonio M."/>
            <person name="Oren A."/>
            <person name="Chaudhuri R.R."/>
            <person name="La Ragione R."/>
            <person name="Hildebrand F."/>
            <person name="Pallen M.J."/>
        </authorList>
    </citation>
    <scope>NUCLEOTIDE SEQUENCE</scope>
    <source>
        <strain evidence="6">CHK195-15760</strain>
    </source>
</reference>
<proteinExistence type="inferred from homology"/>
<dbReference type="GO" id="GO:0006412">
    <property type="term" value="P:translation"/>
    <property type="evidence" value="ECO:0007669"/>
    <property type="project" value="UniProtKB-UniRule"/>
</dbReference>
<comment type="similarity">
    <text evidence="1 5">Belongs to the bacterial ribosomal protein bL32 family.</text>
</comment>
<dbReference type="SUPFAM" id="SSF57829">
    <property type="entry name" value="Zn-binding ribosomal proteins"/>
    <property type="match status" value="1"/>
</dbReference>
<dbReference type="Pfam" id="PF01783">
    <property type="entry name" value="Ribosomal_L32p"/>
    <property type="match status" value="1"/>
</dbReference>
<dbReference type="HAMAP" id="MF_00340">
    <property type="entry name" value="Ribosomal_bL32"/>
    <property type="match status" value="1"/>
</dbReference>
<dbReference type="Proteomes" id="UP000824093">
    <property type="component" value="Unassembled WGS sequence"/>
</dbReference>
<dbReference type="GO" id="GO:0003735">
    <property type="term" value="F:structural constituent of ribosome"/>
    <property type="evidence" value="ECO:0007669"/>
    <property type="project" value="InterPro"/>
</dbReference>
<dbReference type="InterPro" id="IPR044957">
    <property type="entry name" value="Ribosomal_bL32_bact"/>
</dbReference>
<gene>
    <name evidence="5 6" type="primary">rpmF</name>
    <name evidence="6" type="ORF">IAB70_05895</name>
</gene>
<dbReference type="NCBIfam" id="TIGR01031">
    <property type="entry name" value="rpmF_bact"/>
    <property type="match status" value="1"/>
</dbReference>
<protein>
    <recommendedName>
        <fullName evidence="4 5">Large ribosomal subunit protein bL32</fullName>
    </recommendedName>
</protein>
<evidence type="ECO:0000256" key="4">
    <source>
        <dbReference type="ARBA" id="ARBA00035178"/>
    </source>
</evidence>
<evidence type="ECO:0000256" key="5">
    <source>
        <dbReference type="HAMAP-Rule" id="MF_00340"/>
    </source>
</evidence>
<dbReference type="InterPro" id="IPR011332">
    <property type="entry name" value="Ribosomal_zn-bd"/>
</dbReference>
<evidence type="ECO:0000313" key="7">
    <source>
        <dbReference type="Proteomes" id="UP000824093"/>
    </source>
</evidence>
<dbReference type="InterPro" id="IPR002677">
    <property type="entry name" value="Ribosomal_bL32"/>
</dbReference>
<evidence type="ECO:0000313" key="6">
    <source>
        <dbReference type="EMBL" id="HIU52127.1"/>
    </source>
</evidence>
<keyword evidence="3 5" id="KW-0687">Ribonucleoprotein</keyword>
<dbReference type="GO" id="GO:0015934">
    <property type="term" value="C:large ribosomal subunit"/>
    <property type="evidence" value="ECO:0007669"/>
    <property type="project" value="InterPro"/>
</dbReference>
<organism evidence="6 7">
    <name type="scientific">Candidatus Merdicola faecigallinarum</name>
    <dbReference type="NCBI Taxonomy" id="2840862"/>
    <lineage>
        <taxon>Bacteria</taxon>
        <taxon>Bacillati</taxon>
        <taxon>Bacillota</taxon>
        <taxon>Clostridia</taxon>
        <taxon>Candidatus Merdicola</taxon>
    </lineage>
</organism>
<sequence>MAQPKRRWSKQRTHTKRSTWKLETPNFATCSHCHEPVMPHKVCPNCGYYNGKEVVVKDNAKKAN</sequence>
<dbReference type="PANTHER" id="PTHR35534:SF1">
    <property type="entry name" value="LARGE RIBOSOMAL SUBUNIT PROTEIN BL32"/>
    <property type="match status" value="1"/>
</dbReference>
<dbReference type="EMBL" id="DVNH01000044">
    <property type="protein sequence ID" value="HIU52127.1"/>
    <property type="molecule type" value="Genomic_DNA"/>
</dbReference>
<accession>A0A9D1M224</accession>
<dbReference type="PANTHER" id="PTHR35534">
    <property type="entry name" value="50S RIBOSOMAL PROTEIN L32"/>
    <property type="match status" value="1"/>
</dbReference>
<reference evidence="6" key="1">
    <citation type="submission" date="2020-10" db="EMBL/GenBank/DDBJ databases">
        <authorList>
            <person name="Gilroy R."/>
        </authorList>
    </citation>
    <scope>NUCLEOTIDE SEQUENCE</scope>
    <source>
        <strain evidence="6">CHK195-15760</strain>
    </source>
</reference>
<evidence type="ECO:0000256" key="1">
    <source>
        <dbReference type="ARBA" id="ARBA00008560"/>
    </source>
</evidence>
<name>A0A9D1M224_9FIRM</name>
<dbReference type="AlphaFoldDB" id="A0A9D1M224"/>